<sequence length="197" mass="22217">MVWLDQDDLLENIQADYRKQSVLVDSDTLKGKTKNSNIVFNLLHPNIRSMAKNLDNLMLLLHDFDLYFNNIIVLSGTFRTSSVAQCNVPGNQLFYNSADYNKNDAEKLSISLATVCRITCVVNGMKIGITAVYKPPTIPKNDFVEDIHNYPETNALGGDNNFELLVGDMNMDLLNIDDISYNYLTAMSQLGFESYIN</sequence>
<dbReference type="SUPFAM" id="SSF56219">
    <property type="entry name" value="DNase I-like"/>
    <property type="match status" value="1"/>
</dbReference>
<keyword evidence="2" id="KW-1185">Reference proteome</keyword>
<organism evidence="1 2">
    <name type="scientific">Cryptolaemus montrouzieri</name>
    <dbReference type="NCBI Taxonomy" id="559131"/>
    <lineage>
        <taxon>Eukaryota</taxon>
        <taxon>Metazoa</taxon>
        <taxon>Ecdysozoa</taxon>
        <taxon>Arthropoda</taxon>
        <taxon>Hexapoda</taxon>
        <taxon>Insecta</taxon>
        <taxon>Pterygota</taxon>
        <taxon>Neoptera</taxon>
        <taxon>Endopterygota</taxon>
        <taxon>Coleoptera</taxon>
        <taxon>Polyphaga</taxon>
        <taxon>Cucujiformia</taxon>
        <taxon>Coccinelloidea</taxon>
        <taxon>Coccinellidae</taxon>
        <taxon>Scymninae</taxon>
        <taxon>Scymnini</taxon>
        <taxon>Cryptolaemus</taxon>
    </lineage>
</organism>
<dbReference type="InterPro" id="IPR036691">
    <property type="entry name" value="Endo/exonu/phosph_ase_sf"/>
</dbReference>
<comment type="caution">
    <text evidence="1">The sequence shown here is derived from an EMBL/GenBank/DDBJ whole genome shotgun (WGS) entry which is preliminary data.</text>
</comment>
<dbReference type="Proteomes" id="UP001516400">
    <property type="component" value="Unassembled WGS sequence"/>
</dbReference>
<name>A0ABD2N4I3_9CUCU</name>
<evidence type="ECO:0000313" key="2">
    <source>
        <dbReference type="Proteomes" id="UP001516400"/>
    </source>
</evidence>
<evidence type="ECO:0000313" key="1">
    <source>
        <dbReference type="EMBL" id="KAL3273229.1"/>
    </source>
</evidence>
<proteinExistence type="predicted"/>
<protein>
    <submittedName>
        <fullName evidence="1">Uncharacterized protein</fullName>
    </submittedName>
</protein>
<accession>A0ABD2N4I3</accession>
<reference evidence="1 2" key="1">
    <citation type="journal article" date="2021" name="BMC Biol.">
        <title>Horizontally acquired antibacterial genes associated with adaptive radiation of ladybird beetles.</title>
        <authorList>
            <person name="Li H.S."/>
            <person name="Tang X.F."/>
            <person name="Huang Y.H."/>
            <person name="Xu Z.Y."/>
            <person name="Chen M.L."/>
            <person name="Du X.Y."/>
            <person name="Qiu B.Y."/>
            <person name="Chen P.T."/>
            <person name="Zhang W."/>
            <person name="Slipinski A."/>
            <person name="Escalona H.E."/>
            <person name="Waterhouse R.M."/>
            <person name="Zwick A."/>
            <person name="Pang H."/>
        </authorList>
    </citation>
    <scope>NUCLEOTIDE SEQUENCE [LARGE SCALE GENOMIC DNA]</scope>
    <source>
        <strain evidence="1">SYSU2018</strain>
    </source>
</reference>
<gene>
    <name evidence="1" type="ORF">HHI36_014683</name>
</gene>
<dbReference type="EMBL" id="JABFTP020000062">
    <property type="protein sequence ID" value="KAL3273229.1"/>
    <property type="molecule type" value="Genomic_DNA"/>
</dbReference>
<dbReference type="AlphaFoldDB" id="A0ABD2N4I3"/>